<dbReference type="SUPFAM" id="SSF53300">
    <property type="entry name" value="vWA-like"/>
    <property type="match status" value="1"/>
</dbReference>
<accession>A0AA37RXR2</accession>
<evidence type="ECO:0000313" key="7">
    <source>
        <dbReference type="Proteomes" id="UP001161422"/>
    </source>
</evidence>
<name>A0AA37RXR2_9GAMM</name>
<keyword evidence="7" id="KW-1185">Reference proteome</keyword>
<feature type="region of interest" description="Disordered" evidence="3">
    <location>
        <begin position="162"/>
        <end position="182"/>
    </location>
</feature>
<feature type="domain" description="PilY1 beta-propeller" evidence="5">
    <location>
        <begin position="685"/>
        <end position="960"/>
    </location>
</feature>
<keyword evidence="2" id="KW-0106">Calcium</keyword>
<dbReference type="RefSeq" id="WP_095504991.1">
    <property type="nucleotide sequence ID" value="NZ_BSNC01000006.1"/>
</dbReference>
<feature type="signal peptide" evidence="4">
    <location>
        <begin position="1"/>
        <end position="20"/>
    </location>
</feature>
<keyword evidence="4" id="KW-0732">Signal</keyword>
<evidence type="ECO:0000256" key="1">
    <source>
        <dbReference type="ARBA" id="ARBA00022723"/>
    </source>
</evidence>
<sequence length="1191" mass="130273">MRIRALFFASLLPLLSQVQADDTELYVFESSQRTGARPKVLIIFDNSGSMGAVDQSKSTYDPDIDYDPVLSGFFQERGIYWTASGIDNASMPVPSQPNDSRRFLEVINLCDTAKQALDKHGIYTGFLREYSKSGNSGSWEELRENNGFNENDLIECLADIQEGNPKNGDRDDGFPIDGGKPQGNDHFDVAYQTDNLGGYENNTNFGSGSPVTLYTDNYLFWFHSEDDEVGSVPKTRMEQAQQVISTVVETTPGVDIGLALFNLNFPSDTRHGGRIVQAIQQLDSAGRAELTNKINKISPDTNTPLTETLYESYRYLAGLAPHYGFADSSYKNNKSGIDYSVTDSNYLPTDPNCIGADGNYISPYTGCQGKTYVILITDGLPTADENANSRITSLPQGVGAPYKDDDITSYLPALSEWMFEHDIISPSDNYEDVDIKRNVVTYTIGFSEDAADAEALLVETAKRGGGQYFSANDYLDLQKALTDIFIEISRETASFTSPSIASNNFDRTQTLDAVYYGMFYPNTGPRWMGNLKKLRIRGDGAIVDSKGVQAIDDDGNIASRACTIWTPSATCSVLADGGDGNEVHDGGVVHMLRNNTNRTLYTDAGSNNSLVPLTTSNLINRAGSIEDLADHMNMGAAQDLSLEQTFDEQLRWVYGFDVDDDNDDSSVSEIRADVMGDPLHSKPLAITYGQADGSSDVRIVMGTNHGLLHMFKDSGDTVSESWAFAPYDLLPNSVTLRANFPSGAHTVYGVDSSPVAYVRDVNADGIIQSDQDDKVWVFVGLRRGGNAYYALDVTDPDNPELLWHIAAGDTGFDEMGQTWSEPVVTHVNGHPGLSRATAKPVVIVGGGYDSAKDKAGASYQDTRGRALYIIDAETGTMLHSFGAEDSGAVTEVEGMDSSIPNKVAALDSNGDGITDRLYATDSSANVWRFDMVGADMSKWSAYKFASLGGDTDPENRRFFSEPAVAQTAMTRVSKVDGQIAFQEKAYDAVVVGSGNRPTPLDTSRNDYFFTLRDPYVYSRNIDEDNPAPDTVTISDLYDVSSAGYDTVSSDDEQDKLDLLNSNKMGWYQEFTKSGEKSLSGAVILGGKVYFTSFVPQTEMAENQCMLEGGGRLYVRDLHRGINKLSEPYYDIGDHIPDTPQVVVPPRNSDDDGDGDGDNNGGNDSPIYLLVPKPLPTGVEMRARRIYYHIEE</sequence>
<dbReference type="Proteomes" id="UP001161422">
    <property type="component" value="Unassembled WGS sequence"/>
</dbReference>
<organism evidence="6 7">
    <name type="scientific">Paraferrimonas sedimenticola</name>
    <dbReference type="NCBI Taxonomy" id="375674"/>
    <lineage>
        <taxon>Bacteria</taxon>
        <taxon>Pseudomonadati</taxon>
        <taxon>Pseudomonadota</taxon>
        <taxon>Gammaproteobacteria</taxon>
        <taxon>Alteromonadales</taxon>
        <taxon>Ferrimonadaceae</taxon>
        <taxon>Paraferrimonas</taxon>
    </lineage>
</organism>
<proteinExistence type="predicted"/>
<comment type="caution">
    <text evidence="6">The sequence shown here is derived from an EMBL/GenBank/DDBJ whole genome shotgun (WGS) entry which is preliminary data.</text>
</comment>
<gene>
    <name evidence="6" type="primary">pilY</name>
    <name evidence="6" type="ORF">GCM10007895_24480</name>
</gene>
<protein>
    <submittedName>
        <fullName evidence="6">Type IV pili system adhesin PilY</fullName>
    </submittedName>
</protein>
<reference evidence="6" key="2">
    <citation type="submission" date="2023-01" db="EMBL/GenBank/DDBJ databases">
        <title>Draft genome sequence of Paraferrimonas sedimenticola strain NBRC 101628.</title>
        <authorList>
            <person name="Sun Q."/>
            <person name="Mori K."/>
        </authorList>
    </citation>
    <scope>NUCLEOTIDE SEQUENCE</scope>
    <source>
        <strain evidence="6">NBRC 101628</strain>
    </source>
</reference>
<feature type="region of interest" description="Disordered" evidence="3">
    <location>
        <begin position="1132"/>
        <end position="1170"/>
    </location>
</feature>
<evidence type="ECO:0000313" key="6">
    <source>
        <dbReference type="EMBL" id="GLP97141.1"/>
    </source>
</evidence>
<reference evidence="6" key="1">
    <citation type="journal article" date="2014" name="Int. J. Syst. Evol. Microbiol.">
        <title>Complete genome sequence of Corynebacterium casei LMG S-19264T (=DSM 44701T), isolated from a smear-ripened cheese.</title>
        <authorList>
            <consortium name="US DOE Joint Genome Institute (JGI-PGF)"/>
            <person name="Walter F."/>
            <person name="Albersmeier A."/>
            <person name="Kalinowski J."/>
            <person name="Ruckert C."/>
        </authorList>
    </citation>
    <scope>NUCLEOTIDE SEQUENCE</scope>
    <source>
        <strain evidence="6">NBRC 101628</strain>
    </source>
</reference>
<dbReference type="InterPro" id="IPR036465">
    <property type="entry name" value="vWFA_dom_sf"/>
</dbReference>
<dbReference type="AlphaFoldDB" id="A0AA37RXR2"/>
<evidence type="ECO:0000256" key="2">
    <source>
        <dbReference type="ARBA" id="ARBA00022837"/>
    </source>
</evidence>
<evidence type="ECO:0000256" key="3">
    <source>
        <dbReference type="SAM" id="MobiDB-lite"/>
    </source>
</evidence>
<dbReference type="Gene3D" id="3.40.50.410">
    <property type="entry name" value="von Willebrand factor, type A domain"/>
    <property type="match status" value="1"/>
</dbReference>
<keyword evidence="1" id="KW-0479">Metal-binding</keyword>
<dbReference type="InterPro" id="IPR008707">
    <property type="entry name" value="B-propeller_PilY1"/>
</dbReference>
<dbReference type="GO" id="GO:0046872">
    <property type="term" value="F:metal ion binding"/>
    <property type="evidence" value="ECO:0007669"/>
    <property type="project" value="UniProtKB-KW"/>
</dbReference>
<dbReference type="EMBL" id="BSNC01000006">
    <property type="protein sequence ID" value="GLP97141.1"/>
    <property type="molecule type" value="Genomic_DNA"/>
</dbReference>
<evidence type="ECO:0000256" key="4">
    <source>
        <dbReference type="SAM" id="SignalP"/>
    </source>
</evidence>
<dbReference type="Pfam" id="PF05567">
    <property type="entry name" value="T4P_PilY1"/>
    <property type="match status" value="1"/>
</dbReference>
<feature type="chain" id="PRO_5041379630" evidence="4">
    <location>
        <begin position="21"/>
        <end position="1191"/>
    </location>
</feature>
<evidence type="ECO:0000259" key="5">
    <source>
        <dbReference type="Pfam" id="PF05567"/>
    </source>
</evidence>